<dbReference type="InterPro" id="IPR007864">
    <property type="entry name" value="UreE_C_dom"/>
</dbReference>
<feature type="compositionally biased region" description="Basic and acidic residues" evidence="6">
    <location>
        <begin position="191"/>
        <end position="212"/>
    </location>
</feature>
<dbReference type="Gene3D" id="3.30.70.790">
    <property type="entry name" value="UreE, C-terminal domain"/>
    <property type="match status" value="1"/>
</dbReference>
<dbReference type="Gene3D" id="2.60.260.20">
    <property type="entry name" value="Urease metallochaperone UreE, N-terminal domain"/>
    <property type="match status" value="1"/>
</dbReference>
<evidence type="ECO:0000313" key="9">
    <source>
        <dbReference type="Proteomes" id="UP001367030"/>
    </source>
</evidence>
<gene>
    <name evidence="5 8" type="primary">ureE</name>
    <name evidence="8" type="ORF">WKW79_13455</name>
</gene>
<keyword evidence="3 5" id="KW-0533">Nickel</keyword>
<dbReference type="HAMAP" id="MF_00822">
    <property type="entry name" value="UreE"/>
    <property type="match status" value="1"/>
</dbReference>
<keyword evidence="9" id="KW-1185">Reference proteome</keyword>
<comment type="similarity">
    <text evidence="5">Belongs to the UreE family.</text>
</comment>
<dbReference type="RefSeq" id="WP_340335672.1">
    <property type="nucleotide sequence ID" value="NZ_JBBKZS010000005.1"/>
</dbReference>
<evidence type="ECO:0000256" key="5">
    <source>
        <dbReference type="HAMAP-Rule" id="MF_00822"/>
    </source>
</evidence>
<name>A0ABU8X784_9BURK</name>
<dbReference type="Pfam" id="PF05194">
    <property type="entry name" value="UreE_C"/>
    <property type="match status" value="1"/>
</dbReference>
<dbReference type="NCBIfam" id="NF009751">
    <property type="entry name" value="PRK13261.1-1"/>
    <property type="match status" value="1"/>
</dbReference>
<reference evidence="8 9" key="1">
    <citation type="submission" date="2024-03" db="EMBL/GenBank/DDBJ databases">
        <title>Novel species of the genus Variovorax.</title>
        <authorList>
            <person name="Liu Q."/>
            <person name="Xin Y.-H."/>
        </authorList>
    </citation>
    <scope>NUCLEOTIDE SEQUENCE [LARGE SCALE GENOMIC DNA]</scope>
    <source>
        <strain evidence="8 9">KACC 18901</strain>
    </source>
</reference>
<organism evidence="8 9">
    <name type="scientific">Variovorax robiniae</name>
    <dbReference type="NCBI Taxonomy" id="1836199"/>
    <lineage>
        <taxon>Bacteria</taxon>
        <taxon>Pseudomonadati</taxon>
        <taxon>Pseudomonadota</taxon>
        <taxon>Betaproteobacteria</taxon>
        <taxon>Burkholderiales</taxon>
        <taxon>Comamonadaceae</taxon>
        <taxon>Variovorax</taxon>
    </lineage>
</organism>
<proteinExistence type="inferred from homology"/>
<evidence type="ECO:0000313" key="8">
    <source>
        <dbReference type="EMBL" id="MEJ8855586.1"/>
    </source>
</evidence>
<dbReference type="CDD" id="cd00571">
    <property type="entry name" value="UreE"/>
    <property type="match status" value="1"/>
</dbReference>
<feature type="region of interest" description="Disordered" evidence="6">
    <location>
        <begin position="144"/>
        <end position="212"/>
    </location>
</feature>
<dbReference type="InterPro" id="IPR036118">
    <property type="entry name" value="UreE_N_sf"/>
</dbReference>
<evidence type="ECO:0000259" key="7">
    <source>
        <dbReference type="SMART" id="SM00988"/>
    </source>
</evidence>
<evidence type="ECO:0000256" key="1">
    <source>
        <dbReference type="ARBA" id="ARBA00004496"/>
    </source>
</evidence>
<comment type="caution">
    <text evidence="8">The sequence shown here is derived from an EMBL/GenBank/DDBJ whole genome shotgun (WGS) entry which is preliminary data.</text>
</comment>
<dbReference type="SUPFAM" id="SSF69737">
    <property type="entry name" value="Urease metallochaperone UreE, C-terminal domain"/>
    <property type="match status" value="1"/>
</dbReference>
<evidence type="ECO:0000256" key="4">
    <source>
        <dbReference type="ARBA" id="ARBA00023186"/>
    </source>
</evidence>
<comment type="function">
    <text evidence="5">Involved in urease metallocenter assembly. Binds nickel. Probably functions as a nickel donor during metallocenter assembly.</text>
</comment>
<keyword evidence="4 5" id="KW-0143">Chaperone</keyword>
<dbReference type="SMART" id="SM00988">
    <property type="entry name" value="UreE_N"/>
    <property type="match status" value="1"/>
</dbReference>
<dbReference type="NCBIfam" id="NF009762">
    <property type="entry name" value="PRK13263.1"/>
    <property type="match status" value="1"/>
</dbReference>
<evidence type="ECO:0000256" key="6">
    <source>
        <dbReference type="SAM" id="MobiDB-lite"/>
    </source>
</evidence>
<evidence type="ECO:0000256" key="2">
    <source>
        <dbReference type="ARBA" id="ARBA00022490"/>
    </source>
</evidence>
<dbReference type="Pfam" id="PF02814">
    <property type="entry name" value="UreE_N"/>
    <property type="match status" value="1"/>
</dbReference>
<accession>A0ABU8X784</accession>
<keyword evidence="2 5" id="KW-0963">Cytoplasm</keyword>
<feature type="domain" description="UreE urease accessory N-terminal" evidence="7">
    <location>
        <begin position="7"/>
        <end position="71"/>
    </location>
</feature>
<comment type="subcellular location">
    <subcellularLocation>
        <location evidence="1 5">Cytoplasm</location>
    </subcellularLocation>
</comment>
<evidence type="ECO:0000256" key="3">
    <source>
        <dbReference type="ARBA" id="ARBA00022596"/>
    </source>
</evidence>
<dbReference type="SUPFAM" id="SSF69287">
    <property type="entry name" value="Urease metallochaperone UreE, N-terminal domain"/>
    <property type="match status" value="1"/>
</dbReference>
<dbReference type="InterPro" id="IPR012406">
    <property type="entry name" value="UreE"/>
</dbReference>
<sequence>MLTANKLMPQGKGLAPVLLKRAATVELDWDVRQKSRFDATDSQGRQIGVFLPRGTAVRGGDVLVAEDGSLVRVIAAPQPVLVITHCSAHGTPFDLTRAAYHLGNRHVPIELKPDHLKIEPDHVLAAMLRSMHLIVHDANEAFEPEGGAYGAQGGGHGHDHGHAHDHGHSHGGKAPVGPVLHPDAYTGTPTQDDHAHDHGHGHDHDHSHGHSH</sequence>
<dbReference type="InterPro" id="IPR004029">
    <property type="entry name" value="UreE_N"/>
</dbReference>
<dbReference type="Proteomes" id="UP001367030">
    <property type="component" value="Unassembled WGS sequence"/>
</dbReference>
<feature type="compositionally biased region" description="Basic and acidic residues" evidence="6">
    <location>
        <begin position="156"/>
        <end position="168"/>
    </location>
</feature>
<protein>
    <recommendedName>
        <fullName evidence="5">Urease accessory protein UreE</fullName>
    </recommendedName>
</protein>
<dbReference type="EMBL" id="JBBKZS010000005">
    <property type="protein sequence ID" value="MEJ8855586.1"/>
    <property type="molecule type" value="Genomic_DNA"/>
</dbReference>